<evidence type="ECO:0000256" key="6">
    <source>
        <dbReference type="SAM" id="MobiDB-lite"/>
    </source>
</evidence>
<evidence type="ECO:0000256" key="1">
    <source>
        <dbReference type="ARBA" id="ARBA00010337"/>
    </source>
</evidence>
<comment type="similarity">
    <text evidence="1 5">Belongs to the TUBGCP family.</text>
</comment>
<dbReference type="GO" id="GO:0043015">
    <property type="term" value="F:gamma-tubulin binding"/>
    <property type="evidence" value="ECO:0007669"/>
    <property type="project" value="InterPro"/>
</dbReference>
<keyword evidence="3 5" id="KW-0493">Microtubule</keyword>
<dbReference type="EMBL" id="KN847334">
    <property type="protein sequence ID" value="KIW45436.1"/>
    <property type="molecule type" value="Genomic_DNA"/>
</dbReference>
<keyword evidence="9" id="KW-1185">Reference proteome</keyword>
<dbReference type="GO" id="GO:0000922">
    <property type="term" value="C:spindle pole"/>
    <property type="evidence" value="ECO:0007669"/>
    <property type="project" value="InterPro"/>
</dbReference>
<dbReference type="GO" id="GO:0000930">
    <property type="term" value="C:gamma-tubulin complex"/>
    <property type="evidence" value="ECO:0007669"/>
    <property type="project" value="TreeGrafter"/>
</dbReference>
<dbReference type="AlphaFoldDB" id="A0A0D2B033"/>
<dbReference type="GO" id="GO:0031122">
    <property type="term" value="P:cytoplasmic microtubule organization"/>
    <property type="evidence" value="ECO:0007669"/>
    <property type="project" value="TreeGrafter"/>
</dbReference>
<comment type="subcellular location">
    <subcellularLocation>
        <location evidence="5">Cytoplasm</location>
        <location evidence="5">Cytoskeleton</location>
        <location evidence="5">Microtubule organizing center</location>
    </subcellularLocation>
</comment>
<feature type="domain" description="Gamma tubulin complex component C-terminal" evidence="7">
    <location>
        <begin position="551"/>
        <end position="900"/>
    </location>
</feature>
<sequence length="918" mass="103200">MALPVLYDPFSSDVINVIPPLGASAEGVWDGFQFNSKLESGLLRLTETNSEVPDLKTDILRLQLEDVPLPDLSPPISQITSEDEADAVREQETDSTEDNVAHLWALPDVTRRKKITELLSWDTFLDRHHSEPVSGYLSEAGPRTFSSVLSTSHSATSLRALKPDVLLNAFYQLGMGRSSAVFVWDVKKRRFRKEVGNLVAFGYSSQLLEDIFETVSRVGVSTKIISETCTSFTGRGSPCRIAFLASIRAALHTVHEHLEITRSEITTMVRLKSIMTKVEILVTVLKQCIDLIQTYKTDDGLLTALMTHWTTVSSYDSAVVGVLRSILSRSFQPTLARLSAEVGISSPGLTDDDLSLERISESDHMWTSVLPTAMAGVILETQESLRLLRLYNPLCPALSTSEYGNSKLSTLEVVYTFNGLSILHNRASTYEEVRKLSITSAGSSISTSLLVTPATESFELGELSIEKSKPGDPFQFDNNLFVESVDAIRGINHDDLHSSVLSYLRESDHDDNPLQIDIEQALPLSVSPLLSAQHRVLSYAVLELLFQQYDLIGHINLQCQFHFMGNSSFSSRLGTALFDPEQNTGETRRRTGTATGLRLQARDTWPPASSELRLVLMSILSDSLSTTPGHNLEDSISFAIRDMPVEELERCRDANSIYALDFLRLQYKPHNDVLGTVLTTQILDKYDRVFQLLLRVLRLHKLTETMLRDGDCISGGDRKLVFEMHHLVTTLADHYHGTVIRVNWRKFETVLREVRAHIDKKDYETTLRAVKSQDYLRALHERTLDNILYGLFLRRKQSKIQERLEHLFSTILAFAAHGRKEQTVRERTTTDSPDKVFRAQFTQGVRCLMTTLRASDQKEISASYGHGSGLDDDDDDDDDGDENINLSERLLLRLDMFGYWDGMGRTKGMSHLDFVIRS</sequence>
<dbReference type="InterPro" id="IPR007259">
    <property type="entry name" value="GCP"/>
</dbReference>
<gene>
    <name evidence="8" type="ORF">PV06_03828</name>
</gene>
<dbReference type="GeneID" id="27355902"/>
<accession>A0A0D2B033</accession>
<keyword evidence="4 5" id="KW-0206">Cytoskeleton</keyword>
<organism evidence="8 9">
    <name type="scientific">Exophiala oligosperma</name>
    <dbReference type="NCBI Taxonomy" id="215243"/>
    <lineage>
        <taxon>Eukaryota</taxon>
        <taxon>Fungi</taxon>
        <taxon>Dikarya</taxon>
        <taxon>Ascomycota</taxon>
        <taxon>Pezizomycotina</taxon>
        <taxon>Eurotiomycetes</taxon>
        <taxon>Chaetothyriomycetidae</taxon>
        <taxon>Chaetothyriales</taxon>
        <taxon>Herpotrichiellaceae</taxon>
        <taxon>Exophiala</taxon>
    </lineage>
</organism>
<dbReference type="Proteomes" id="UP000053342">
    <property type="component" value="Unassembled WGS sequence"/>
</dbReference>
<evidence type="ECO:0000313" key="8">
    <source>
        <dbReference type="EMBL" id="KIW45436.1"/>
    </source>
</evidence>
<keyword evidence="2 5" id="KW-0963">Cytoplasm</keyword>
<name>A0A0D2B033_9EURO</name>
<dbReference type="VEuPathDB" id="FungiDB:PV06_03828"/>
<dbReference type="InterPro" id="IPR042241">
    <property type="entry name" value="GCP_C_sf"/>
</dbReference>
<dbReference type="STRING" id="215243.A0A0D2B033"/>
<evidence type="ECO:0000313" key="9">
    <source>
        <dbReference type="Proteomes" id="UP000053342"/>
    </source>
</evidence>
<proteinExistence type="inferred from homology"/>
<reference evidence="8 9" key="1">
    <citation type="submission" date="2015-01" db="EMBL/GenBank/DDBJ databases">
        <title>The Genome Sequence of Exophiala oligosperma CBS72588.</title>
        <authorList>
            <consortium name="The Broad Institute Genomics Platform"/>
            <person name="Cuomo C."/>
            <person name="de Hoog S."/>
            <person name="Gorbushina A."/>
            <person name="Stielow B."/>
            <person name="Teixiera M."/>
            <person name="Abouelleil A."/>
            <person name="Chapman S.B."/>
            <person name="Priest M."/>
            <person name="Young S.K."/>
            <person name="Wortman J."/>
            <person name="Nusbaum C."/>
            <person name="Birren B."/>
        </authorList>
    </citation>
    <scope>NUCLEOTIDE SEQUENCE [LARGE SCALE GENOMIC DNA]</scope>
    <source>
        <strain evidence="8 9">CBS 72588</strain>
    </source>
</reference>
<dbReference type="GO" id="GO:0051225">
    <property type="term" value="P:spindle assembly"/>
    <property type="evidence" value="ECO:0007669"/>
    <property type="project" value="TreeGrafter"/>
</dbReference>
<evidence type="ECO:0000256" key="4">
    <source>
        <dbReference type="ARBA" id="ARBA00023212"/>
    </source>
</evidence>
<evidence type="ECO:0000256" key="5">
    <source>
        <dbReference type="RuleBase" id="RU363050"/>
    </source>
</evidence>
<dbReference type="GO" id="GO:0005874">
    <property type="term" value="C:microtubule"/>
    <property type="evidence" value="ECO:0007669"/>
    <property type="project" value="UniProtKB-KW"/>
</dbReference>
<dbReference type="Gene3D" id="1.20.120.1900">
    <property type="entry name" value="Gamma-tubulin complex, C-terminal domain"/>
    <property type="match status" value="1"/>
</dbReference>
<feature type="region of interest" description="Disordered" evidence="6">
    <location>
        <begin position="71"/>
        <end position="94"/>
    </location>
</feature>
<dbReference type="PANTHER" id="PTHR19302:SF70">
    <property type="entry name" value="GAMMA-TUBULIN COMPLEX COMPONENT 6"/>
    <property type="match status" value="1"/>
</dbReference>
<dbReference type="GO" id="GO:0000278">
    <property type="term" value="P:mitotic cell cycle"/>
    <property type="evidence" value="ECO:0007669"/>
    <property type="project" value="TreeGrafter"/>
</dbReference>
<evidence type="ECO:0000256" key="3">
    <source>
        <dbReference type="ARBA" id="ARBA00022701"/>
    </source>
</evidence>
<dbReference type="GO" id="GO:0051011">
    <property type="term" value="F:microtubule minus-end binding"/>
    <property type="evidence" value="ECO:0007669"/>
    <property type="project" value="TreeGrafter"/>
</dbReference>
<dbReference type="GO" id="GO:0005816">
    <property type="term" value="C:spindle pole body"/>
    <property type="evidence" value="ECO:0007669"/>
    <property type="project" value="UniProtKB-ARBA"/>
</dbReference>
<dbReference type="OrthoDB" id="775571at2759"/>
<evidence type="ECO:0000259" key="7">
    <source>
        <dbReference type="Pfam" id="PF04130"/>
    </source>
</evidence>
<dbReference type="HOGENOM" id="CLU_006331_0_0_1"/>
<dbReference type="RefSeq" id="XP_016265652.1">
    <property type="nucleotide sequence ID" value="XM_016404647.1"/>
</dbReference>
<dbReference type="Pfam" id="PF04130">
    <property type="entry name" value="GCP_C_terminal"/>
    <property type="match status" value="1"/>
</dbReference>
<dbReference type="GO" id="GO:0051321">
    <property type="term" value="P:meiotic cell cycle"/>
    <property type="evidence" value="ECO:0007669"/>
    <property type="project" value="TreeGrafter"/>
</dbReference>
<dbReference type="PANTHER" id="PTHR19302">
    <property type="entry name" value="GAMMA TUBULIN COMPLEX PROTEIN"/>
    <property type="match status" value="1"/>
</dbReference>
<evidence type="ECO:0000256" key="2">
    <source>
        <dbReference type="ARBA" id="ARBA00022490"/>
    </source>
</evidence>
<dbReference type="GO" id="GO:0007020">
    <property type="term" value="P:microtubule nucleation"/>
    <property type="evidence" value="ECO:0007669"/>
    <property type="project" value="InterPro"/>
</dbReference>
<dbReference type="InterPro" id="IPR040457">
    <property type="entry name" value="GCP_C"/>
</dbReference>
<protein>
    <recommendedName>
        <fullName evidence="5">Spindle pole body component</fullName>
    </recommendedName>
</protein>